<keyword evidence="2" id="KW-0328">Glycosyltransferase</keyword>
<evidence type="ECO:0000313" key="2">
    <source>
        <dbReference type="EMBL" id="MFC7292945.1"/>
    </source>
</evidence>
<dbReference type="RefSeq" id="WP_382168904.1">
    <property type="nucleotide sequence ID" value="NZ_JBHTBR010000009.1"/>
</dbReference>
<dbReference type="EC" id="2.4.-.-" evidence="2"/>
<name>A0ABW2IP36_9PROT</name>
<protein>
    <submittedName>
        <fullName evidence="2">Polysaccharide pyruvyl transferase family protein</fullName>
        <ecNumber evidence="2">2.4.-.-</ecNumber>
    </submittedName>
</protein>
<keyword evidence="3" id="KW-1185">Reference proteome</keyword>
<dbReference type="GO" id="GO:0016757">
    <property type="term" value="F:glycosyltransferase activity"/>
    <property type="evidence" value="ECO:0007669"/>
    <property type="project" value="UniProtKB-KW"/>
</dbReference>
<proteinExistence type="predicted"/>
<reference evidence="3" key="1">
    <citation type="journal article" date="2019" name="Int. J. Syst. Evol. Microbiol.">
        <title>The Global Catalogue of Microorganisms (GCM) 10K type strain sequencing project: providing services to taxonomists for standard genome sequencing and annotation.</title>
        <authorList>
            <consortium name="The Broad Institute Genomics Platform"/>
            <consortium name="The Broad Institute Genome Sequencing Center for Infectious Disease"/>
            <person name="Wu L."/>
            <person name="Ma J."/>
        </authorList>
    </citation>
    <scope>NUCLEOTIDE SEQUENCE [LARGE SCALE GENOMIC DNA]</scope>
    <source>
        <strain evidence="3">CCUG 51308</strain>
    </source>
</reference>
<dbReference type="InterPro" id="IPR007345">
    <property type="entry name" value="Polysacch_pyruvyl_Trfase"/>
</dbReference>
<evidence type="ECO:0000259" key="1">
    <source>
        <dbReference type="Pfam" id="PF04230"/>
    </source>
</evidence>
<dbReference type="Pfam" id="PF04230">
    <property type="entry name" value="PS_pyruv_trans"/>
    <property type="match status" value="1"/>
</dbReference>
<feature type="domain" description="Polysaccharide pyruvyl transferase" evidence="1">
    <location>
        <begin position="13"/>
        <end position="313"/>
    </location>
</feature>
<comment type="caution">
    <text evidence="2">The sequence shown here is derived from an EMBL/GenBank/DDBJ whole genome shotgun (WGS) entry which is preliminary data.</text>
</comment>
<gene>
    <name evidence="2" type="ORF">ACFQS8_15085</name>
</gene>
<evidence type="ECO:0000313" key="3">
    <source>
        <dbReference type="Proteomes" id="UP001596492"/>
    </source>
</evidence>
<dbReference type="Proteomes" id="UP001596492">
    <property type="component" value="Unassembled WGS sequence"/>
</dbReference>
<accession>A0ABW2IP36</accession>
<dbReference type="EMBL" id="JBHTBR010000009">
    <property type="protein sequence ID" value="MFC7292945.1"/>
    <property type="molecule type" value="Genomic_DNA"/>
</dbReference>
<keyword evidence="2" id="KW-0808">Transferase</keyword>
<sequence>MRIGILTYHFSENFGALMQAYGLRQWLVEQGHDADFINYHPRYVEEGGSFVNIYSPKQFKANLKIAFLIYSRIRKSLVGNKKQLKLFAEFHRDVLGVTGSRLETLKELENYLLNPIHKFDAIICGSDQIWNPSDQRGLDPAYFAAISDSDIGKRIMYAPSFGRASLDPIYNETVATYVNSIDGLSVREESGVKILKDITGRDADCVPDPAILLGDFSSLIKVAEPVRSDHVFCYALRSGGGITQAANIVANELKTEVVSPYNVHRRWKEIGSTVYPSPAGWVSLINSSSFVVTNSFHGTVLSILLQKPFIVVGLPGAKGKLNERARDLLEKLGLADRLIAAEDYDQAKVLVKKQINWESVSVKLADMQKVGRNYLKNQLDF</sequence>
<organism evidence="2 3">
    <name type="scientific">Hirschia litorea</name>
    <dbReference type="NCBI Taxonomy" id="1199156"/>
    <lineage>
        <taxon>Bacteria</taxon>
        <taxon>Pseudomonadati</taxon>
        <taxon>Pseudomonadota</taxon>
        <taxon>Alphaproteobacteria</taxon>
        <taxon>Hyphomonadales</taxon>
        <taxon>Hyphomonadaceae</taxon>
        <taxon>Hirschia</taxon>
    </lineage>
</organism>